<dbReference type="GO" id="GO:0003964">
    <property type="term" value="F:RNA-directed DNA polymerase activity"/>
    <property type="evidence" value="ECO:0007669"/>
    <property type="project" value="UniProtKB-KW"/>
</dbReference>
<feature type="compositionally biased region" description="Low complexity" evidence="7">
    <location>
        <begin position="1"/>
        <end position="18"/>
    </location>
</feature>
<dbReference type="FunFam" id="3.10.20.370:FF:000001">
    <property type="entry name" value="Retrovirus-related Pol polyprotein from transposon 17.6-like protein"/>
    <property type="match status" value="1"/>
</dbReference>
<dbReference type="GO" id="GO:0016787">
    <property type="term" value="F:hydrolase activity"/>
    <property type="evidence" value="ECO:0007669"/>
    <property type="project" value="UniProtKB-KW"/>
</dbReference>
<dbReference type="RefSeq" id="XP_064680042.1">
    <property type="nucleotide sequence ID" value="XM_064824665.1"/>
</dbReference>
<feature type="region of interest" description="Disordered" evidence="7">
    <location>
        <begin position="1183"/>
        <end position="1206"/>
    </location>
</feature>
<dbReference type="Pfam" id="PF00385">
    <property type="entry name" value="Chromo"/>
    <property type="match status" value="1"/>
</dbReference>
<feature type="compositionally biased region" description="Low complexity" evidence="7">
    <location>
        <begin position="389"/>
        <end position="405"/>
    </location>
</feature>
<dbReference type="InterPro" id="IPR000477">
    <property type="entry name" value="RT_dom"/>
</dbReference>
<evidence type="ECO:0000313" key="11">
    <source>
        <dbReference type="Proteomes" id="UP001304243"/>
    </source>
</evidence>
<dbReference type="InterPro" id="IPR050951">
    <property type="entry name" value="Retrovirus_Pol_polyprotein"/>
</dbReference>
<dbReference type="CDD" id="cd00303">
    <property type="entry name" value="retropepsin_like"/>
    <property type="match status" value="1"/>
</dbReference>
<dbReference type="Pfam" id="PF00078">
    <property type="entry name" value="RVT_1"/>
    <property type="match status" value="1"/>
</dbReference>
<keyword evidence="2" id="KW-0548">Nucleotidyltransferase</keyword>
<sequence length="1705" mass="192686">MSAGSVSSNSTAGSANGSIQVPGATAAGLPVTLEDFDLNPSMDGLTEVLSQDGQVLDEDELMAELGGGSSALSAFEPLESVSGEVGSGGKSAAEPLSEAMEASEEASLEHALKALREENAKLLKVVATAPTARERHEALRVISSNKDAIVELRSYRDVVKPKTSAMSRGMMRSENLALNRRDLPKFQLVSAAVKAFPNEEVFESVDHYLRTFESILNSSSLDLEAQWAKLLPLCMPNGDRAWVDKTLLKCSLWWEAKQVFSRRFGSAVITRRNTDLVFTMVMSASESIMDYSCRFQQAVYNAGLQLDDPRVADRFMASLILPVQTAVRITLVREQGTESWTVDRITQVARDVLGDDNRFYAHATALLPGAAVNEVGSASEDRQERRGYQRSSRGMSSSGRRNYGGFKRVESSGGTKKYHCKQHGPNDSHGSKECQFLKFEKARSEGKCVKCWKPFERGHDCGTRRPPGVGPSNTALNHEVFAASVVTKDNESSSSPGASASRDANADDANSVADQDQLMSELAFQCKLPSVNVNKAETNYFALLTPLLICVESKNIKVIGKVDTGSQISCISLKFLINVLKIKKVRKVDGYLKFLSKSVKRVAMTFPLKFKYANGIVFEHALEVVPFEQGLDFDVLLGVDVLPKMNIGLTGVAFRIDSEHQHSDATEHNERMFENINLDFEGKHLEADNSPAGTEEERQEFKTYMSEALKRNEEIPIESCCPLPEAIVKLPTKEGATAHRRPYPIAESLKPVVERQIQKWLDTKTIGRSRINSSFNSPLLVVPKRDKLGNVVDHRVCLDVRLLNSILPPPYNFPIPLVKDIFENLSGMKYFGTTDLKDAYHRFLIEKESQFKCSFSFNGQGYYFLKACFGLCQLPSQYQFTLSTLLAGLQQVRDESGRVVSTTQNFLDDIIIAGVDFEHYKVAVKTVIDRLTEAKLILQPSKCHFMQRKVRLLGFVVDEKGIRVDKSKCTNVANWPVPSTKKQVQQFMGLVNYLRSHIPMIYRVAAPITDLIKDNKNVMKHWTNQHIECFEAIKKILQADLLINYPDFDKEFIIACDASLYGVAAVIYQEDDKGRHKYVGFISSTLSPAQRRWSTTKRELYAIVLALRKFQTYIYGRAFRVLTDHRALVYLHSQKVVNPMMAGWIETILDFTFEVVHLPGAMNIFPDLLSRLYPPVENESTQLIVEESEERSRERHEQNRKNRGAKNMIKKKRYSKDQAVNIFATQVIENAKEDLDYMTPPEEERDEILQEIHMFGHYGAQAIVRELHSQGLHWANVYEDAKRLVSSCPECQKHNIAKRGWHPLKNVVSLQPMSHVSVDLGGPMTMTFDGYVYIMVVTDLCTKYVIVRPLKSKEATSIARELIKVFGDYSFPIIMQSDHGGEFENHLLQAISENLGLQRNYSTPYAARGNGSAEASVKIVMNTLRKMCNSNAREWSDYLPIVQLCCNRYIKNKSMTSPFSLMFARRVTLPEDYANKDKYPIPKDITSVKELEERIDYMHKVVFPAINEREAKMNAIMQKRFNDKHMLVDIPVGAHVMVKIRQRPSKLSPIYDGPYTVIRRNQGGSYELKDEMNEILHRNYVPSELKVVNIDEKAIDDEYFEIEAIRDHRGKAANREYLIKWKGYGERMCSWITAEDVSDPHILQRYWQKHVQLQKQEEGRIRERVAQMPSKQQRKRAATGEADQAGAPQSPAKRRRATYVRKKTG</sequence>
<keyword evidence="4" id="KW-0255">Endonuclease</keyword>
<dbReference type="InterPro" id="IPR000953">
    <property type="entry name" value="Chromo/chromo_shadow_dom"/>
</dbReference>
<dbReference type="SUPFAM" id="SSF56672">
    <property type="entry name" value="DNA/RNA polymerases"/>
    <property type="match status" value="1"/>
</dbReference>
<dbReference type="InterPro" id="IPR043128">
    <property type="entry name" value="Rev_trsase/Diguanyl_cyclase"/>
</dbReference>
<keyword evidence="5" id="KW-0378">Hydrolase</keyword>
<dbReference type="InterPro" id="IPR001584">
    <property type="entry name" value="Integrase_cat-core"/>
</dbReference>
<feature type="region of interest" description="Disordered" evidence="7">
    <location>
        <begin position="1"/>
        <end position="22"/>
    </location>
</feature>
<dbReference type="GeneID" id="89949060"/>
<keyword evidence="11" id="KW-1185">Reference proteome</keyword>
<dbReference type="Gene3D" id="3.30.70.270">
    <property type="match status" value="2"/>
</dbReference>
<dbReference type="Gene3D" id="2.40.50.40">
    <property type="match status" value="1"/>
</dbReference>
<dbReference type="CDD" id="cd01647">
    <property type="entry name" value="RT_LTR"/>
    <property type="match status" value="1"/>
</dbReference>
<dbReference type="GO" id="GO:0004519">
    <property type="term" value="F:endonuclease activity"/>
    <property type="evidence" value="ECO:0007669"/>
    <property type="project" value="UniProtKB-KW"/>
</dbReference>
<evidence type="ECO:0000259" key="8">
    <source>
        <dbReference type="PROSITE" id="PS50013"/>
    </source>
</evidence>
<dbReference type="PROSITE" id="PS50013">
    <property type="entry name" value="CHROMO_2"/>
    <property type="match status" value="1"/>
</dbReference>
<dbReference type="InterPro" id="IPR041373">
    <property type="entry name" value="RT_RNaseH"/>
</dbReference>
<dbReference type="Gene3D" id="1.10.340.70">
    <property type="match status" value="1"/>
</dbReference>
<feature type="region of interest" description="Disordered" evidence="7">
    <location>
        <begin position="374"/>
        <end position="432"/>
    </location>
</feature>
<dbReference type="InterPro" id="IPR023780">
    <property type="entry name" value="Chromo_domain"/>
</dbReference>
<evidence type="ECO:0000256" key="4">
    <source>
        <dbReference type="ARBA" id="ARBA00022759"/>
    </source>
</evidence>
<feature type="compositionally biased region" description="Basic residues" evidence="7">
    <location>
        <begin position="1692"/>
        <end position="1705"/>
    </location>
</feature>
<dbReference type="SUPFAM" id="SSF54160">
    <property type="entry name" value="Chromo domain-like"/>
    <property type="match status" value="1"/>
</dbReference>
<dbReference type="Gene3D" id="3.10.10.10">
    <property type="entry name" value="HIV Type 1 Reverse Transcriptase, subunit A, domain 1"/>
    <property type="match status" value="1"/>
</dbReference>
<proteinExistence type="predicted"/>
<evidence type="ECO:0000313" key="10">
    <source>
        <dbReference type="EMBL" id="KAK4513376.1"/>
    </source>
</evidence>
<dbReference type="GO" id="GO:0003676">
    <property type="term" value="F:nucleic acid binding"/>
    <property type="evidence" value="ECO:0007669"/>
    <property type="project" value="InterPro"/>
</dbReference>
<dbReference type="PANTHER" id="PTHR37984">
    <property type="entry name" value="PROTEIN CBG26694"/>
    <property type="match status" value="1"/>
</dbReference>
<feature type="domain" description="Integrase catalytic" evidence="9">
    <location>
        <begin position="1308"/>
        <end position="1466"/>
    </location>
</feature>
<evidence type="ECO:0000256" key="7">
    <source>
        <dbReference type="SAM" id="MobiDB-lite"/>
    </source>
</evidence>
<dbReference type="PROSITE" id="PS50994">
    <property type="entry name" value="INTEGRASE"/>
    <property type="match status" value="1"/>
</dbReference>
<dbReference type="SMART" id="SM00298">
    <property type="entry name" value="CHROMO"/>
    <property type="match status" value="1"/>
</dbReference>
<gene>
    <name evidence="10" type="primary">ACP2_1</name>
    <name evidence="10" type="ORF">ATC70_005374</name>
</gene>
<dbReference type="Pfam" id="PF17917">
    <property type="entry name" value="RT_RNaseH"/>
    <property type="match status" value="1"/>
</dbReference>
<dbReference type="CDD" id="cd09274">
    <property type="entry name" value="RNase_HI_RT_Ty3"/>
    <property type="match status" value="1"/>
</dbReference>
<keyword evidence="3" id="KW-0540">Nuclease</keyword>
<evidence type="ECO:0000256" key="3">
    <source>
        <dbReference type="ARBA" id="ARBA00022722"/>
    </source>
</evidence>
<evidence type="ECO:0000256" key="6">
    <source>
        <dbReference type="ARBA" id="ARBA00022918"/>
    </source>
</evidence>
<evidence type="ECO:0000256" key="5">
    <source>
        <dbReference type="ARBA" id="ARBA00022801"/>
    </source>
</evidence>
<feature type="region of interest" description="Disordered" evidence="7">
    <location>
        <begin position="487"/>
        <end position="510"/>
    </location>
</feature>
<evidence type="ECO:0000256" key="1">
    <source>
        <dbReference type="ARBA" id="ARBA00022679"/>
    </source>
</evidence>
<dbReference type="SUPFAM" id="SSF53098">
    <property type="entry name" value="Ribonuclease H-like"/>
    <property type="match status" value="1"/>
</dbReference>
<dbReference type="Gene3D" id="3.10.20.370">
    <property type="match status" value="1"/>
</dbReference>
<dbReference type="Gene3D" id="3.30.420.10">
    <property type="entry name" value="Ribonuclease H-like superfamily/Ribonuclease H"/>
    <property type="match status" value="1"/>
</dbReference>
<dbReference type="PANTHER" id="PTHR37984:SF5">
    <property type="entry name" value="PROTEIN NYNRIN-LIKE"/>
    <property type="match status" value="1"/>
</dbReference>
<dbReference type="Pfam" id="PF17921">
    <property type="entry name" value="Integrase_H2C2"/>
    <property type="match status" value="1"/>
</dbReference>
<dbReference type="InterPro" id="IPR016197">
    <property type="entry name" value="Chromo-like_dom_sf"/>
</dbReference>
<feature type="domain" description="Chromo" evidence="8">
    <location>
        <begin position="1600"/>
        <end position="1658"/>
    </location>
</feature>
<keyword evidence="1" id="KW-0808">Transferase</keyword>
<feature type="region of interest" description="Disordered" evidence="7">
    <location>
        <begin position="1663"/>
        <end position="1705"/>
    </location>
</feature>
<dbReference type="Proteomes" id="UP001304243">
    <property type="component" value="Unassembled WGS sequence"/>
</dbReference>
<dbReference type="FunFam" id="3.30.70.270:FF:000020">
    <property type="entry name" value="Transposon Tf2-6 polyprotein-like Protein"/>
    <property type="match status" value="1"/>
</dbReference>
<dbReference type="GO" id="GO:0015074">
    <property type="term" value="P:DNA integration"/>
    <property type="evidence" value="ECO:0007669"/>
    <property type="project" value="InterPro"/>
</dbReference>
<dbReference type="InterPro" id="IPR041588">
    <property type="entry name" value="Integrase_H2C2"/>
</dbReference>
<dbReference type="Pfam" id="PF00665">
    <property type="entry name" value="rve"/>
    <property type="match status" value="1"/>
</dbReference>
<dbReference type="InterPro" id="IPR012337">
    <property type="entry name" value="RNaseH-like_sf"/>
</dbReference>
<organism evidence="10 11">
    <name type="scientific">Mucor velutinosus</name>
    <dbReference type="NCBI Taxonomy" id="708070"/>
    <lineage>
        <taxon>Eukaryota</taxon>
        <taxon>Fungi</taxon>
        <taxon>Fungi incertae sedis</taxon>
        <taxon>Mucoromycota</taxon>
        <taxon>Mucoromycotina</taxon>
        <taxon>Mucoromycetes</taxon>
        <taxon>Mucorales</taxon>
        <taxon>Mucorineae</taxon>
        <taxon>Mucoraceae</taxon>
        <taxon>Mucor</taxon>
    </lineage>
</organism>
<dbReference type="InterPro" id="IPR036397">
    <property type="entry name" value="RNaseH_sf"/>
</dbReference>
<evidence type="ECO:0000256" key="2">
    <source>
        <dbReference type="ARBA" id="ARBA00022695"/>
    </source>
</evidence>
<accession>A0AAN7D9B9</accession>
<dbReference type="GO" id="GO:0005634">
    <property type="term" value="C:nucleus"/>
    <property type="evidence" value="ECO:0007669"/>
    <property type="project" value="UniProtKB-ARBA"/>
</dbReference>
<dbReference type="InterPro" id="IPR043502">
    <property type="entry name" value="DNA/RNA_pol_sf"/>
</dbReference>
<evidence type="ECO:0000259" key="9">
    <source>
        <dbReference type="PROSITE" id="PS50994"/>
    </source>
</evidence>
<feature type="compositionally biased region" description="Basic and acidic residues" evidence="7">
    <location>
        <begin position="1190"/>
        <end position="1200"/>
    </location>
</feature>
<name>A0AAN7D9B9_9FUNG</name>
<reference evidence="10 11" key="1">
    <citation type="submission" date="2022-11" db="EMBL/GenBank/DDBJ databases">
        <title>Mucor velutinosus strain NIH1002 WGS.</title>
        <authorList>
            <person name="Subramanian P."/>
            <person name="Mullikin J.C."/>
            <person name="Segre J.A."/>
            <person name="Zelazny A.M."/>
        </authorList>
    </citation>
    <scope>NUCLEOTIDE SEQUENCE [LARGE SCALE GENOMIC DNA]</scope>
    <source>
        <strain evidence="10 11">NIH1002</strain>
    </source>
</reference>
<protein>
    <submittedName>
        <fullName evidence="10">Mitochondrial acyl carrier protein</fullName>
    </submittedName>
</protein>
<comment type="caution">
    <text evidence="10">The sequence shown here is derived from an EMBL/GenBank/DDBJ whole genome shotgun (WGS) entry which is preliminary data.</text>
</comment>
<dbReference type="EMBL" id="JASEJX010000016">
    <property type="protein sequence ID" value="KAK4513376.1"/>
    <property type="molecule type" value="Genomic_DNA"/>
</dbReference>
<feature type="compositionally biased region" description="Low complexity" evidence="7">
    <location>
        <begin position="492"/>
        <end position="510"/>
    </location>
</feature>
<keyword evidence="6" id="KW-0695">RNA-directed DNA polymerase</keyword>